<dbReference type="Proteomes" id="UP000003835">
    <property type="component" value="Unassembled WGS sequence"/>
</dbReference>
<dbReference type="HOGENOM" id="CLU_3116721_0_0_3"/>
<evidence type="ECO:0000313" key="2">
    <source>
        <dbReference type="Proteomes" id="UP000003835"/>
    </source>
</evidence>
<dbReference type="STRING" id="118168.MC7420_4939"/>
<proteinExistence type="predicted"/>
<keyword evidence="2" id="KW-1185">Reference proteome</keyword>
<dbReference type="AlphaFoldDB" id="B4VZA6"/>
<gene>
    <name evidence="1" type="ORF">MC7420_4939</name>
</gene>
<organism evidence="1 2">
    <name type="scientific">Coleofasciculus chthonoplastes PCC 7420</name>
    <dbReference type="NCBI Taxonomy" id="118168"/>
    <lineage>
        <taxon>Bacteria</taxon>
        <taxon>Bacillati</taxon>
        <taxon>Cyanobacteriota</taxon>
        <taxon>Cyanophyceae</taxon>
        <taxon>Coleofasciculales</taxon>
        <taxon>Coleofasciculaceae</taxon>
        <taxon>Coleofasciculus</taxon>
    </lineage>
</organism>
<protein>
    <submittedName>
        <fullName evidence="1">Uncharacterized protein</fullName>
    </submittedName>
</protein>
<evidence type="ECO:0000313" key="1">
    <source>
        <dbReference type="EMBL" id="EDX72666.1"/>
    </source>
</evidence>
<accession>B4VZA6</accession>
<reference evidence="1 2" key="1">
    <citation type="submission" date="2008-07" db="EMBL/GenBank/DDBJ databases">
        <authorList>
            <person name="Tandeau de Marsac N."/>
            <person name="Ferriera S."/>
            <person name="Johnson J."/>
            <person name="Kravitz S."/>
            <person name="Beeson K."/>
            <person name="Sutton G."/>
            <person name="Rogers Y.-H."/>
            <person name="Friedman R."/>
            <person name="Frazier M."/>
            <person name="Venter J.C."/>
        </authorList>
    </citation>
    <scope>NUCLEOTIDE SEQUENCE [LARGE SCALE GENOMIC DNA]</scope>
    <source>
        <strain evidence="1 2">PCC 7420</strain>
    </source>
</reference>
<dbReference type="EMBL" id="DS989862">
    <property type="protein sequence ID" value="EDX72666.1"/>
    <property type="molecule type" value="Genomic_DNA"/>
</dbReference>
<dbReference type="PROSITE" id="PS51257">
    <property type="entry name" value="PROKAR_LIPOPROTEIN"/>
    <property type="match status" value="1"/>
</dbReference>
<name>B4VZA6_9CYAN</name>
<sequence>MGKTQVESQAFADLSNLMTGTCGGGSCHALESMTLAYSVKPRTWKSQLPT</sequence>